<feature type="compositionally biased region" description="Basic and acidic residues" evidence="1">
    <location>
        <begin position="239"/>
        <end position="258"/>
    </location>
</feature>
<evidence type="ECO:0000259" key="2">
    <source>
        <dbReference type="Pfam" id="PF13086"/>
    </source>
</evidence>
<comment type="caution">
    <text evidence="4">The sequence shown here is derived from an EMBL/GenBank/DDBJ whole genome shotgun (WGS) entry which is preliminary data.</text>
</comment>
<feature type="region of interest" description="Disordered" evidence="1">
    <location>
        <begin position="1673"/>
        <end position="1709"/>
    </location>
</feature>
<feature type="domain" description="DNA2/NAM7 helicase helicase" evidence="2">
    <location>
        <begin position="2205"/>
        <end position="2436"/>
    </location>
</feature>
<evidence type="ECO:0000256" key="1">
    <source>
        <dbReference type="SAM" id="MobiDB-lite"/>
    </source>
</evidence>
<dbReference type="GO" id="GO:0004386">
    <property type="term" value="F:helicase activity"/>
    <property type="evidence" value="ECO:0007669"/>
    <property type="project" value="InterPro"/>
</dbReference>
<dbReference type="Gene3D" id="3.40.50.300">
    <property type="entry name" value="P-loop containing nucleotide triphosphate hydrolases"/>
    <property type="match status" value="3"/>
</dbReference>
<dbReference type="FunFam" id="3.40.50.300:FF:004503">
    <property type="entry name" value="Uncharacterized protein"/>
    <property type="match status" value="1"/>
</dbReference>
<feature type="compositionally biased region" description="Basic and acidic residues" evidence="1">
    <location>
        <begin position="2327"/>
        <end position="2341"/>
    </location>
</feature>
<dbReference type="Pfam" id="PF13087">
    <property type="entry name" value="AAA_12"/>
    <property type="match status" value="1"/>
</dbReference>
<dbReference type="Proteomes" id="UP000318447">
    <property type="component" value="Unassembled WGS sequence"/>
</dbReference>
<dbReference type="VEuPathDB" id="TriTrypDB:LdCL_090019500"/>
<feature type="region of interest" description="Disordered" evidence="1">
    <location>
        <begin position="1939"/>
        <end position="1962"/>
    </location>
</feature>
<dbReference type="VEuPathDB" id="TriTrypDB:LDHU3_09.1560"/>
<evidence type="ECO:0000313" key="4">
    <source>
        <dbReference type="EMBL" id="TPP41663.1"/>
    </source>
</evidence>
<dbReference type="InterPro" id="IPR027417">
    <property type="entry name" value="P-loop_NTPase"/>
</dbReference>
<organism evidence="4 5">
    <name type="scientific">Leishmania donovani</name>
    <dbReference type="NCBI Taxonomy" id="5661"/>
    <lineage>
        <taxon>Eukaryota</taxon>
        <taxon>Discoba</taxon>
        <taxon>Euglenozoa</taxon>
        <taxon>Kinetoplastea</taxon>
        <taxon>Metakinetoplastina</taxon>
        <taxon>Trypanosomatida</taxon>
        <taxon>Trypanosomatidae</taxon>
        <taxon>Leishmaniinae</taxon>
        <taxon>Leishmania</taxon>
    </lineage>
</organism>
<feature type="region of interest" description="Disordered" evidence="1">
    <location>
        <begin position="452"/>
        <end position="480"/>
    </location>
</feature>
<reference evidence="5" key="1">
    <citation type="submission" date="2019-02" db="EMBL/GenBank/DDBJ databases">
        <title>FDA dAtabase for Regulatory Grade micrObial Sequences (FDA-ARGOS): Supporting development and validation of Infectious Disease Dx tests.</title>
        <authorList>
            <person name="Duncan R."/>
            <person name="Fisher C."/>
            <person name="Tallon L."/>
            <person name="Sadzewicz L."/>
            <person name="Sengamalay N."/>
            <person name="Ott S."/>
            <person name="Godinez A."/>
            <person name="Nagaraj S."/>
            <person name="Vavikolanu K."/>
            <person name="Nadendla S."/>
            <person name="Aluvathingal J."/>
            <person name="Sichtig H."/>
        </authorList>
    </citation>
    <scope>NUCLEOTIDE SEQUENCE [LARGE SCALE GENOMIC DNA]</scope>
    <source>
        <strain evidence="5">FDAARGOS_361</strain>
    </source>
</reference>
<dbReference type="InterPro" id="IPR045055">
    <property type="entry name" value="DNA2/NAM7-like"/>
</dbReference>
<feature type="region of interest" description="Disordered" evidence="1">
    <location>
        <begin position="1613"/>
        <end position="1637"/>
    </location>
</feature>
<dbReference type="VEuPathDB" id="TriTrypDB:LdBPK_091300.1"/>
<dbReference type="SUPFAM" id="SSF52540">
    <property type="entry name" value="P-loop containing nucleoside triphosphate hydrolases"/>
    <property type="match status" value="1"/>
</dbReference>
<dbReference type="VEuPathDB" id="TriTrypDB:LdBPK_091310.1"/>
<evidence type="ECO:0000259" key="3">
    <source>
        <dbReference type="Pfam" id="PF13087"/>
    </source>
</evidence>
<feature type="region of interest" description="Disordered" evidence="1">
    <location>
        <begin position="234"/>
        <end position="258"/>
    </location>
</feature>
<feature type="region of interest" description="Disordered" evidence="1">
    <location>
        <begin position="2321"/>
        <end position="2357"/>
    </location>
</feature>
<dbReference type="Pfam" id="PF13086">
    <property type="entry name" value="AAA_11"/>
    <property type="match status" value="1"/>
</dbReference>
<proteinExistence type="predicted"/>
<dbReference type="CDD" id="cd18808">
    <property type="entry name" value="SF1_C_Upf1"/>
    <property type="match status" value="1"/>
</dbReference>
<feature type="compositionally biased region" description="Basic and acidic residues" evidence="1">
    <location>
        <begin position="1613"/>
        <end position="1626"/>
    </location>
</feature>
<feature type="domain" description="DNA2/NAM7 helicase-like C-terminal" evidence="3">
    <location>
        <begin position="2444"/>
        <end position="2634"/>
    </location>
</feature>
<dbReference type="PANTHER" id="PTHR10887">
    <property type="entry name" value="DNA2/NAM7 HELICASE FAMILY"/>
    <property type="match status" value="1"/>
</dbReference>
<dbReference type="VEuPathDB" id="TriTrypDB:LDHU3_09.1540"/>
<dbReference type="InterPro" id="IPR041679">
    <property type="entry name" value="DNA2/NAM7-like_C"/>
</dbReference>
<dbReference type="InterPro" id="IPR047187">
    <property type="entry name" value="SF1_C_Upf1"/>
</dbReference>
<sequence length="2756" mass="295623">MEPESGARAVELAAAGNVDDVHVLPDASKTGSDVRAYYYACRHCRVRLFDAAEVLPHDPQEGANKTFKFRRGGPLQSDGALGDVSSGPLSAAELCTSLFLDPDQTPWVAEDMREANSSGAVVQPDTIYCRNPRCRAKLGMQSWAGSQCSCGAWITPAFRIHASAVDKMLDALLRVVRLREQLRGAAPGGALPPAHAVLAGGLLRIGVRDRVDREVLRLQEPVFFDDVVERHLSGTPATAEREKERNSDDSDGVAREERSANRRLGRYGLGFLADWHRLNVALTRAQDLCVCFASRDTVRAVGMAAMASAAPTNAVTTVDSSAEEVEHQLDADDEDPLALYRMLQLHQHQRLTLFRPPSSTLSTNATSSPGIDEHSREACMNALLQYVTQWMAILPSGVSSGTEAALHGAGIATGTFSMNATDSACASLSVQPVAMLNAMLVSLPTAVAAPPVQGRQQGAASPPRPEEAAEPGSSLTSTKVPELTPIIEDTPARPPQLLDVAAQLLRHSKWLASGLSHAAGPAPRLPSSALVSHAYQHALLAACSSDWVMQFRRAYKAGTATDSTTTAKADARGLTAPLPWTLPPAVLAESSTSGYVMQPIEGYRGTLVLLLFHPLRVVRVWARDVLLRLMTCTAPQHEASAPGESSSDGGERALATLLSFSLRLLCTLKHVSVLPAQVSFISLHEHPSWTASAAPERHVDAVKYVMQDRIHTVVDGIFHLLTVLTAWDMHFGKAVEALTMTSTATVDRASATSMPILLGKCRATVLLLGGSLVLYGLQGLHQGIHRALLEAWRDQQHRHLRSSSARGDLFCASQAAMTQLLGPLNTLLSSNPRMPRANAVAATAIRKALAKVLVHCLLDNASGLASSKEEEAWRRARLEWLWMFAAALEPPTPRAAAPLLADGPNASAPSSADHTGTAAPEHQGSGTTKATGQDDVGTGTLVWVPERCAGWLLRPLLKNAAQHAIAVLDKAVYGVSMLLDSLATALPRLVRSTYLHDTLVAHESQLLTLAIGGIVHTRSTHALRLHRLLFHADVHAFAAGAAAQGRGGTAPAGTLGVPSVCLQRLWLTLPTLIVQVCKSGAVSPADCGGHAGSAISGGPLPLSEVVASLCGALTVLAEEDAMPCPQWLFMSPAKVMSRAPPPFQWVVQRCLRTLAGTLQEQQELLKRVWLRLPSAPTEAAYASAAAAAASRALTQERPLLRLLFALRVAAAEDAEAGKLAERLTAVFCVGVTSSVSRTLSTEAAMWVWRRVVVTQPELRLHPPPPSTASTAAAAAAAGDGAYAAWDMNDAVVTSTARAQGHRWLVLLCACHFDQMSEWEVQCGWWMAALLADVVTLDVEQRRALAEQVILALPTAPMLALSEAATHAVGSTHPPVEEAAEGQCGAIEKKGEHQLRDKGAESAQHRHSVVQRLLIHVLRKAEQYPQASLASVLLRISDALPPAVAARDVQFQQQVQPLLVQLCARSPDVQKCLTRNGAMWLRRCTEQATQTINECLAEQERRFRQFELEEATLRREEVEAAQAAVAAERLRHANEAKRTAELGQQRAVKRSTAASEVSQSGSDGGVVSLPMRKPTTTVSHHSDHGSSAVAATRRDLRQQQLFPDLSLAHLAVKRERTPPVDGADMRSPKSVPPRPAGNGASAMIALNVDSDEEDVMVAASTVQLLGSFARPASPCAVTPPSPASAPAPLAKAPKTSPSTTASTTARAAPTRLQHKLQEINARNTHRVHHAEQLRQLQERLRRVAISTNLLHLQPPLVHDIVGPASQCMAPEVPVLPEVFVSASDGFRRVSFDGSAASAGGASLNASATMPFGDAASEYAVRFAPHIALELRYDIIRNYEDFLDDVCKGHDGRDTNSSHYYRHSAETAPVTAGEGASPSPVNGLWNSLLPLHPGIPPACVAVQSSCAASRGHSGEAMPGPQTLHFDVRACANPAVDVYLQRQQQRAQDTHSSAQRSSTTSTTMHPKSVHAVVVAAAQQGLSAAFAEGDVVAVLLPLQTILAKWAERELRRPLSDCPVAELEHRVLEMLDTLPRSWRTLGCAVQVCEVQSLSPGGRAAHLCATPSVVEQSSGGHGPPSLRFSHVFRMAYDTTSSPTFYVTKLTSVNASLMELEALHKIDRTRFAATLYDPRSTAPVGVAFCGWANSLLSTAGPSCTVPLLDQLRARLLLQQQLNDWQARAIVAVLYAACPGWDDGVAEQSTRAPVPRAPEMLVIEGPPGTGKTQTIGLLTLNLLHHLSRTWGTARRILVCAPSNCGVDEALLRVVRLREQLRGAAPGGALPPAHAVLAGGLLRIGVRDRVDREVLRLQEPVFFDDVVERHLSGTPATAESLRRGERAGDSRDSASPRGHNAGGNGTASGRAAVRSAIRTHTLESAAIVFSTLGSLHHIGRQVQGIAFDVVIVDEASQGTEPAVLQAVALAKSKSVLVGDSRQLQPTVLSWEASRCGLRRSLLVRLLACGHPSFLLRTQYRMHPDIAAFPNEYFYGSKLLTDRSVLARSRAPDSPTAAPATIAQKLGRCPRFVFVDVRDSPMERRRGRSLLNRREATAVVDCMRQLRAFFKMTVREMAAHVGIITFYTAQRETILSTLTQEERHSGVQVATERSANRRLGRYGLGFLADWHRLNVALTRAQDLCVCFASRDTVRAVGMAAMASAAPTNAVTTVDSSAEEVEHQLDADDEDPLALYRMLAHAETRDPTLQPPASEPVLLEASTDSVEIVDAPGASRSRAACLTYRCKAHLVSELTARAGAAQARDDLRSAQ</sequence>
<protein>
    <submittedName>
        <fullName evidence="4">AAA domain family protein</fullName>
    </submittedName>
</protein>
<evidence type="ECO:0000313" key="5">
    <source>
        <dbReference type="Proteomes" id="UP000318447"/>
    </source>
</evidence>
<accession>A0A504X0F8</accession>
<feature type="region of interest" description="Disordered" evidence="1">
    <location>
        <begin position="1535"/>
        <end position="1588"/>
    </location>
</feature>
<name>A0A504X0F8_LEIDO</name>
<gene>
    <name evidence="4" type="ORF">CGC21_36740</name>
</gene>
<feature type="compositionally biased region" description="Low complexity" evidence="1">
    <location>
        <begin position="1554"/>
        <end position="1567"/>
    </location>
</feature>
<dbReference type="PANTHER" id="PTHR10887:SF495">
    <property type="entry name" value="HELICASE SENATAXIN ISOFORM X1-RELATED"/>
    <property type="match status" value="1"/>
</dbReference>
<dbReference type="VEuPathDB" id="TriTrypDB:LdCL_090019400"/>
<feature type="compositionally biased region" description="Low complexity" evidence="1">
    <location>
        <begin position="1947"/>
        <end position="1962"/>
    </location>
</feature>
<dbReference type="InterPro" id="IPR041677">
    <property type="entry name" value="DNA2/NAM7_AAA_11"/>
</dbReference>
<feature type="region of interest" description="Disordered" evidence="1">
    <location>
        <begin position="895"/>
        <end position="935"/>
    </location>
</feature>
<feature type="compositionally biased region" description="Low complexity" evidence="1">
    <location>
        <begin position="1685"/>
        <end position="1709"/>
    </location>
</feature>
<dbReference type="EMBL" id="RHLC01000042">
    <property type="protein sequence ID" value="TPP41663.1"/>
    <property type="molecule type" value="Genomic_DNA"/>
</dbReference>